<evidence type="ECO:0000313" key="8">
    <source>
        <dbReference type="Proteomes" id="UP000248886"/>
    </source>
</evidence>
<evidence type="ECO:0000313" key="7">
    <source>
        <dbReference type="EMBL" id="PZD81625.1"/>
    </source>
</evidence>
<reference evidence="7 8" key="1">
    <citation type="submission" date="2018-06" db="EMBL/GenBank/DDBJ databases">
        <title>Draft sequence of Acidithiobacillus ferrooxidans CCM 4253.</title>
        <authorList>
            <person name="Moya-Beltran A."/>
            <person name="Castro M."/>
            <person name="Covarrubias P.C."/>
            <person name="Issotta F."/>
            <person name="Janiczek O."/>
            <person name="Mandl M."/>
            <person name="Kucera J."/>
            <person name="Quatrini R."/>
        </authorList>
    </citation>
    <scope>NUCLEOTIDE SEQUENCE [LARGE SCALE GENOMIC DNA]</scope>
    <source>
        <strain evidence="7 8">CCM 4253</strain>
    </source>
</reference>
<dbReference type="Gene3D" id="3.40.1190.20">
    <property type="match status" value="1"/>
</dbReference>
<name>A0A2W1KGR1_ACIFR</name>
<dbReference type="PANTHER" id="PTHR43085">
    <property type="entry name" value="HEXOKINASE FAMILY MEMBER"/>
    <property type="match status" value="1"/>
</dbReference>
<keyword evidence="3" id="KW-0547">Nucleotide-binding</keyword>
<proteinExistence type="inferred from homology"/>
<evidence type="ECO:0000259" key="6">
    <source>
        <dbReference type="Pfam" id="PF00294"/>
    </source>
</evidence>
<dbReference type="InterPro" id="IPR029056">
    <property type="entry name" value="Ribokinase-like"/>
</dbReference>
<accession>A0A2W1KGR1</accession>
<dbReference type="PANTHER" id="PTHR43085:SF1">
    <property type="entry name" value="PSEUDOURIDINE KINASE-RELATED"/>
    <property type="match status" value="1"/>
</dbReference>
<dbReference type="Proteomes" id="UP000248886">
    <property type="component" value="Unassembled WGS sequence"/>
</dbReference>
<keyword evidence="5" id="KW-0067">ATP-binding</keyword>
<keyword evidence="2" id="KW-0808">Transferase</keyword>
<dbReference type="RefSeq" id="WP_012536598.1">
    <property type="nucleotide sequence ID" value="NZ_AP025160.1"/>
</dbReference>
<dbReference type="PROSITE" id="PS00583">
    <property type="entry name" value="PFKB_KINASES_1"/>
    <property type="match status" value="1"/>
</dbReference>
<gene>
    <name evidence="7" type="ORF">DN052_00665</name>
</gene>
<dbReference type="AlphaFoldDB" id="A0A2W1KGR1"/>
<dbReference type="Pfam" id="PF00294">
    <property type="entry name" value="PfkB"/>
    <property type="match status" value="1"/>
</dbReference>
<feature type="domain" description="Carbohydrate kinase PfkB" evidence="6">
    <location>
        <begin position="23"/>
        <end position="286"/>
    </location>
</feature>
<evidence type="ECO:0000256" key="1">
    <source>
        <dbReference type="ARBA" id="ARBA00010688"/>
    </source>
</evidence>
<evidence type="ECO:0000256" key="3">
    <source>
        <dbReference type="ARBA" id="ARBA00022741"/>
    </source>
</evidence>
<dbReference type="OrthoDB" id="9776822at2"/>
<organism evidence="7 8">
    <name type="scientific">Acidithiobacillus ferrooxidans</name>
    <name type="common">Thiobacillus ferrooxidans</name>
    <dbReference type="NCBI Taxonomy" id="920"/>
    <lineage>
        <taxon>Bacteria</taxon>
        <taxon>Pseudomonadati</taxon>
        <taxon>Pseudomonadota</taxon>
        <taxon>Acidithiobacillia</taxon>
        <taxon>Acidithiobacillales</taxon>
        <taxon>Acidithiobacillaceae</taxon>
        <taxon>Acidithiobacillus</taxon>
    </lineage>
</organism>
<dbReference type="EMBL" id="QKQP01000001">
    <property type="protein sequence ID" value="PZD81625.1"/>
    <property type="molecule type" value="Genomic_DNA"/>
</dbReference>
<sequence length="303" mass="33237">MNADVPPGVVFGECLVDDFGEAQRLGGAPFNVAQHLHALGVASVFVSRVGRDASGQHILQHMRDWGMSTNDVTVDALLPTGRVRVTADARQGHHFEILPHQAYDAIGMPSSVIAPIPWLYHGSLALREDGPSRATWRQLRARAQWRFVDINLRDPWWNPELLAEIIRGSSILKCNTEELEQIIRTYELPPASTLREAMQMVAGHFHVQAVLLTRGAEGAAYGDGTNFYEAEAPPTVVQDTVGAGDAFAAGWFWSLFRGDAIARRLQRAGELAAAICAISGAIPDQPEFYRAIMARWAKEDGFG</sequence>
<comment type="caution">
    <text evidence="7">The sequence shown here is derived from an EMBL/GenBank/DDBJ whole genome shotgun (WGS) entry which is preliminary data.</text>
</comment>
<dbReference type="InterPro" id="IPR050306">
    <property type="entry name" value="PfkB_Carbo_kinase"/>
</dbReference>
<comment type="similarity">
    <text evidence="1">Belongs to the carbohydrate kinase PfkB family.</text>
</comment>
<dbReference type="SUPFAM" id="SSF53613">
    <property type="entry name" value="Ribokinase-like"/>
    <property type="match status" value="1"/>
</dbReference>
<protein>
    <submittedName>
        <fullName evidence="7">Carbohydrate kinase</fullName>
    </submittedName>
</protein>
<dbReference type="GO" id="GO:0005524">
    <property type="term" value="F:ATP binding"/>
    <property type="evidence" value="ECO:0007669"/>
    <property type="project" value="UniProtKB-KW"/>
</dbReference>
<evidence type="ECO:0000256" key="4">
    <source>
        <dbReference type="ARBA" id="ARBA00022777"/>
    </source>
</evidence>
<keyword evidence="4 7" id="KW-0418">Kinase</keyword>
<evidence type="ECO:0000256" key="5">
    <source>
        <dbReference type="ARBA" id="ARBA00022840"/>
    </source>
</evidence>
<evidence type="ECO:0000256" key="2">
    <source>
        <dbReference type="ARBA" id="ARBA00022679"/>
    </source>
</evidence>
<dbReference type="GO" id="GO:0016301">
    <property type="term" value="F:kinase activity"/>
    <property type="evidence" value="ECO:0007669"/>
    <property type="project" value="UniProtKB-KW"/>
</dbReference>
<dbReference type="InterPro" id="IPR002173">
    <property type="entry name" value="Carboh/pur_kinase_PfkB_CS"/>
</dbReference>
<dbReference type="OMA" id="GAWPEYP"/>
<dbReference type="GeneID" id="65280767"/>
<dbReference type="InterPro" id="IPR011611">
    <property type="entry name" value="PfkB_dom"/>
</dbReference>